<gene>
    <name evidence="2" type="ORF">TVAG_344540</name>
</gene>
<dbReference type="GO" id="GO:0030295">
    <property type="term" value="F:protein kinase activator activity"/>
    <property type="evidence" value="ECO:0000318"/>
    <property type="project" value="GO_Central"/>
</dbReference>
<dbReference type="eggNOG" id="KOG0440">
    <property type="taxonomic scope" value="Eukaryota"/>
</dbReference>
<keyword evidence="3" id="KW-1185">Reference proteome</keyword>
<dbReference type="SUPFAM" id="SSF101152">
    <property type="entry name" value="Mob1/phocein"/>
    <property type="match status" value="1"/>
</dbReference>
<dbReference type="SMART" id="SM01388">
    <property type="entry name" value="Mob1_phocein"/>
    <property type="match status" value="1"/>
</dbReference>
<dbReference type="AlphaFoldDB" id="A2FRG8"/>
<dbReference type="InterPro" id="IPR005301">
    <property type="entry name" value="MOB_kinase_act_fam"/>
</dbReference>
<dbReference type="InParanoid" id="A2FRG8"/>
<dbReference type="Proteomes" id="UP000001542">
    <property type="component" value="Unassembled WGS sequence"/>
</dbReference>
<dbReference type="KEGG" id="tva:4750210"/>
<dbReference type="VEuPathDB" id="TrichDB:TVAG_344540"/>
<reference evidence="2" key="2">
    <citation type="journal article" date="2007" name="Science">
        <title>Draft genome sequence of the sexually transmitted pathogen Trichomonas vaginalis.</title>
        <authorList>
            <person name="Carlton J.M."/>
            <person name="Hirt R.P."/>
            <person name="Silva J.C."/>
            <person name="Delcher A.L."/>
            <person name="Schatz M."/>
            <person name="Zhao Q."/>
            <person name="Wortman J.R."/>
            <person name="Bidwell S.L."/>
            <person name="Alsmark U.C.M."/>
            <person name="Besteiro S."/>
            <person name="Sicheritz-Ponten T."/>
            <person name="Noel C.J."/>
            <person name="Dacks J.B."/>
            <person name="Foster P.G."/>
            <person name="Simillion C."/>
            <person name="Van de Peer Y."/>
            <person name="Miranda-Saavedra D."/>
            <person name="Barton G.J."/>
            <person name="Westrop G.D."/>
            <person name="Mueller S."/>
            <person name="Dessi D."/>
            <person name="Fiori P.L."/>
            <person name="Ren Q."/>
            <person name="Paulsen I."/>
            <person name="Zhang H."/>
            <person name="Bastida-Corcuera F.D."/>
            <person name="Simoes-Barbosa A."/>
            <person name="Brown M.T."/>
            <person name="Hayes R.D."/>
            <person name="Mukherjee M."/>
            <person name="Okumura C.Y."/>
            <person name="Schneider R."/>
            <person name="Smith A.J."/>
            <person name="Vanacova S."/>
            <person name="Villalvazo M."/>
            <person name="Haas B.J."/>
            <person name="Pertea M."/>
            <person name="Feldblyum T.V."/>
            <person name="Utterback T.R."/>
            <person name="Shu C.L."/>
            <person name="Osoegawa K."/>
            <person name="de Jong P.J."/>
            <person name="Hrdy I."/>
            <person name="Horvathova L."/>
            <person name="Zubacova Z."/>
            <person name="Dolezal P."/>
            <person name="Malik S.B."/>
            <person name="Logsdon J.M. Jr."/>
            <person name="Henze K."/>
            <person name="Gupta A."/>
            <person name="Wang C.C."/>
            <person name="Dunne R.L."/>
            <person name="Upcroft J.A."/>
            <person name="Upcroft P."/>
            <person name="White O."/>
            <person name="Salzberg S.L."/>
            <person name="Tang P."/>
            <person name="Chiu C.-H."/>
            <person name="Lee Y.-S."/>
            <person name="Embley T.M."/>
            <person name="Coombs G.H."/>
            <person name="Mottram J.C."/>
            <person name="Tachezy J."/>
            <person name="Fraser-Liggett C.M."/>
            <person name="Johnson P.J."/>
        </authorList>
    </citation>
    <scope>NUCLEOTIDE SEQUENCE [LARGE SCALE GENOMIC DNA]</scope>
    <source>
        <strain evidence="2">G3</strain>
    </source>
</reference>
<dbReference type="STRING" id="5722.A2FRG8"/>
<dbReference type="FunCoup" id="A2FRG8">
    <property type="interactions" value="590"/>
</dbReference>
<evidence type="ECO:0000256" key="1">
    <source>
        <dbReference type="SAM" id="MobiDB-lite"/>
    </source>
</evidence>
<dbReference type="EMBL" id="DS113964">
    <property type="protein sequence ID" value="EAX92498.1"/>
    <property type="molecule type" value="Genomic_DNA"/>
</dbReference>
<dbReference type="GO" id="GO:0007165">
    <property type="term" value="P:signal transduction"/>
    <property type="evidence" value="ECO:0000318"/>
    <property type="project" value="GO_Central"/>
</dbReference>
<feature type="region of interest" description="Disordered" evidence="1">
    <location>
        <begin position="1"/>
        <end position="23"/>
    </location>
</feature>
<dbReference type="GO" id="GO:0005634">
    <property type="term" value="C:nucleus"/>
    <property type="evidence" value="ECO:0000318"/>
    <property type="project" value="GO_Central"/>
</dbReference>
<dbReference type="VEuPathDB" id="TrichDB:TVAGG3_0826770"/>
<evidence type="ECO:0000313" key="3">
    <source>
        <dbReference type="Proteomes" id="UP000001542"/>
    </source>
</evidence>
<dbReference type="PANTHER" id="PTHR22599">
    <property type="entry name" value="MPS ONE BINDER KINASE ACTIVATOR-LIKE MOB"/>
    <property type="match status" value="1"/>
</dbReference>
<feature type="compositionally biased region" description="Basic and acidic residues" evidence="1">
    <location>
        <begin position="1"/>
        <end position="10"/>
    </location>
</feature>
<dbReference type="SMR" id="A2FRG8"/>
<sequence>MFDWMKRDQGTFRPNKKVGPESRSYRLQQISQATLGAGDLKTAVKLPEGENLNDWLAMNVVEFYNQINCLYSPIVEHCTPTSCPEMTAGSQYKYAWQDGKKFKKPTELPAPEYISNLMQWAESIIDDEKIFPSDPSVPFPKDFRSQVSKIFARLFRIYAHIYYHHLDHVKAVGAEAHLNTSFRHFILFSKEFDLIPEDQLAPLKDLIAQIA</sequence>
<evidence type="ECO:0000313" key="2">
    <source>
        <dbReference type="EMBL" id="EAX92498.1"/>
    </source>
</evidence>
<reference evidence="2" key="1">
    <citation type="submission" date="2006-10" db="EMBL/GenBank/DDBJ databases">
        <authorList>
            <person name="Amadeo P."/>
            <person name="Zhao Q."/>
            <person name="Wortman J."/>
            <person name="Fraser-Liggett C."/>
            <person name="Carlton J."/>
        </authorList>
    </citation>
    <scope>NUCLEOTIDE SEQUENCE</scope>
    <source>
        <strain evidence="2">G3</strain>
    </source>
</reference>
<dbReference type="Pfam" id="PF03637">
    <property type="entry name" value="Mob1_phocein"/>
    <property type="match status" value="1"/>
</dbReference>
<organism evidence="2 3">
    <name type="scientific">Trichomonas vaginalis (strain ATCC PRA-98 / G3)</name>
    <dbReference type="NCBI Taxonomy" id="412133"/>
    <lineage>
        <taxon>Eukaryota</taxon>
        <taxon>Metamonada</taxon>
        <taxon>Parabasalia</taxon>
        <taxon>Trichomonadida</taxon>
        <taxon>Trichomonadidae</taxon>
        <taxon>Trichomonas</taxon>
    </lineage>
</organism>
<dbReference type="Gene3D" id="1.20.140.30">
    <property type="entry name" value="MOB kinase activator"/>
    <property type="match status" value="1"/>
</dbReference>
<accession>A2FRG8</accession>
<dbReference type="OrthoDB" id="8170117at2759"/>
<protein>
    <submittedName>
        <fullName evidence="2">Mob1/phocein family protein</fullName>
    </submittedName>
</protein>
<proteinExistence type="predicted"/>
<dbReference type="RefSeq" id="XP_001305428.1">
    <property type="nucleotide sequence ID" value="XM_001305427.1"/>
</dbReference>
<dbReference type="InterPro" id="IPR036703">
    <property type="entry name" value="MOB_kinase_act_sf"/>
</dbReference>
<dbReference type="GO" id="GO:0005737">
    <property type="term" value="C:cytoplasm"/>
    <property type="evidence" value="ECO:0000318"/>
    <property type="project" value="GO_Central"/>
</dbReference>
<name>A2FRG8_TRIV3</name>
<dbReference type="OMA" id="VDNEQMF"/>